<dbReference type="EMBL" id="FAVB01000007">
    <property type="protein sequence ID" value="CUU90025.1"/>
    <property type="molecule type" value="Genomic_DNA"/>
</dbReference>
<protein>
    <submittedName>
        <fullName evidence="2">TraG</fullName>
    </submittedName>
</protein>
<gene>
    <name evidence="2" type="ORF">ERS686654_02060</name>
</gene>
<keyword evidence="1" id="KW-0732">Signal</keyword>
<dbReference type="Pfam" id="PF06122">
    <property type="entry name" value="TraH"/>
    <property type="match status" value="1"/>
</dbReference>
<feature type="chain" id="PRO_5006627212" evidence="1">
    <location>
        <begin position="25"/>
        <end position="541"/>
    </location>
</feature>
<dbReference type="InterPro" id="IPR010927">
    <property type="entry name" value="T4SS_TraH"/>
</dbReference>
<dbReference type="AlphaFoldDB" id="A0A0S4SW64"/>
<accession>A0A0S4SW64</accession>
<dbReference type="Proteomes" id="UP000052237">
    <property type="component" value="Unassembled WGS sequence"/>
</dbReference>
<comment type="caution">
    <text evidence="2">The sequence shown here is derived from an EMBL/GenBank/DDBJ whole genome shotgun (WGS) entry which is preliminary data.</text>
</comment>
<reference evidence="2 3" key="1">
    <citation type="submission" date="2015-11" db="EMBL/GenBank/DDBJ databases">
        <authorList>
            <consortium name="Pathogen Informatics"/>
        </authorList>
    </citation>
    <scope>NUCLEOTIDE SEQUENCE [LARGE SCALE GENOMIC DNA]</scope>
    <source>
        <strain evidence="2 3">006A-0059</strain>
    </source>
</reference>
<proteinExistence type="predicted"/>
<feature type="signal peptide" evidence="1">
    <location>
        <begin position="1"/>
        <end position="24"/>
    </location>
</feature>
<organism evidence="2 3">
    <name type="scientific">Campylobacter hyointestinalis subsp. hyointestinalis</name>
    <dbReference type="NCBI Taxonomy" id="91352"/>
    <lineage>
        <taxon>Bacteria</taxon>
        <taxon>Pseudomonadati</taxon>
        <taxon>Campylobacterota</taxon>
        <taxon>Epsilonproteobacteria</taxon>
        <taxon>Campylobacterales</taxon>
        <taxon>Campylobacteraceae</taxon>
        <taxon>Campylobacter</taxon>
    </lineage>
</organism>
<evidence type="ECO:0000313" key="2">
    <source>
        <dbReference type="EMBL" id="CUU90025.1"/>
    </source>
</evidence>
<evidence type="ECO:0000313" key="3">
    <source>
        <dbReference type="Proteomes" id="UP000052237"/>
    </source>
</evidence>
<keyword evidence="3" id="KW-1185">Reference proteome</keyword>
<sequence>MEKLKRMLFKIIMAIAFAFSYANASLDDFLAGTPTGTSFDYGKPSSISTQVRGYYNFGGASVRNYGISGVIRPFHIEAPSIHSGCSGIDAVFGGFSYLNIQYLVEKLQKIVSAAPAFVFQLALSTLCKDCQQIMQELEAIANSINGINFDGCKAAVNWGKNLGNALNNTLFTGDDVLPKLKDSGNDSYIGKAKEAIGDFAKKVDATVYCTDGSAIGVCNSSATEKAKAKMEKDYFQGSMLGKFFKEGSSSDDFFTKLQDDDDFKNWLGKNITKQATVEELFRSIFGDLYGYVDVDTCGGGKDNEGASSNAFKLIVIKPTESSTDIIRNFFFTQENNATIKKISITKITEHNADCGGTDKGFKALPEIDQTNKITINPNVDGESLTTYLFKKIEMIAVAVENNDVQTVKNNITFLDSLSYPAYRAVNLYTISHDSTLLEATVKYIMAAKARTMVSKMVSMAFNMQNLISITETTEKVNDLGLPAYMESLQKLKQEISAMAQKEEELAKKTMQDRMSQIQAFKNVEQTLKEGMYGLDGSGASY</sequence>
<dbReference type="RefSeq" id="WP_059435504.1">
    <property type="nucleotide sequence ID" value="NZ_FAVB01000007.1"/>
</dbReference>
<evidence type="ECO:0000256" key="1">
    <source>
        <dbReference type="SAM" id="SignalP"/>
    </source>
</evidence>
<name>A0A0S4SW64_CAMHY</name>